<evidence type="ECO:0000313" key="7">
    <source>
        <dbReference type="Proteomes" id="UP000199656"/>
    </source>
</evidence>
<gene>
    <name evidence="6" type="ORF">SAMN05660909_00363</name>
</gene>
<dbReference type="GO" id="GO:0003677">
    <property type="term" value="F:DNA binding"/>
    <property type="evidence" value="ECO:0007669"/>
    <property type="project" value="UniProtKB-KW"/>
</dbReference>
<dbReference type="InterPro" id="IPR036388">
    <property type="entry name" value="WH-like_DNA-bd_sf"/>
</dbReference>
<dbReference type="Gene3D" id="2.60.120.10">
    <property type="entry name" value="Jelly Rolls"/>
    <property type="match status" value="1"/>
</dbReference>
<keyword evidence="6" id="KW-0808">Transferase</keyword>
<dbReference type="PROSITE" id="PS51063">
    <property type="entry name" value="HTH_CRP_2"/>
    <property type="match status" value="1"/>
</dbReference>
<dbReference type="InterPro" id="IPR012318">
    <property type="entry name" value="HTH_CRP"/>
</dbReference>
<dbReference type="Gene3D" id="1.10.10.10">
    <property type="entry name" value="Winged helix-like DNA-binding domain superfamily/Winged helix DNA-binding domain"/>
    <property type="match status" value="1"/>
</dbReference>
<dbReference type="RefSeq" id="WP_089758029.1">
    <property type="nucleotide sequence ID" value="NZ_BKAT01000012.1"/>
</dbReference>
<dbReference type="InterPro" id="IPR036390">
    <property type="entry name" value="WH_DNA-bd_sf"/>
</dbReference>
<keyword evidence="7" id="KW-1185">Reference proteome</keyword>
<evidence type="ECO:0000256" key="2">
    <source>
        <dbReference type="ARBA" id="ARBA00023125"/>
    </source>
</evidence>
<protein>
    <submittedName>
        <fullName evidence="6">cAMP-binding domain of CRP or a regulatory subunit of cAMP-dependent protein kinases</fullName>
    </submittedName>
</protein>
<keyword evidence="6" id="KW-0418">Kinase</keyword>
<dbReference type="InterPro" id="IPR050397">
    <property type="entry name" value="Env_Response_Regulators"/>
</dbReference>
<evidence type="ECO:0000313" key="6">
    <source>
        <dbReference type="EMBL" id="SDZ96556.1"/>
    </source>
</evidence>
<dbReference type="PANTHER" id="PTHR24567:SF74">
    <property type="entry name" value="HTH-TYPE TRANSCRIPTIONAL REGULATOR ARCR"/>
    <property type="match status" value="1"/>
</dbReference>
<dbReference type="Proteomes" id="UP000199656">
    <property type="component" value="Unassembled WGS sequence"/>
</dbReference>
<keyword evidence="2" id="KW-0238">DNA-binding</keyword>
<dbReference type="PANTHER" id="PTHR24567">
    <property type="entry name" value="CRP FAMILY TRANSCRIPTIONAL REGULATORY PROTEIN"/>
    <property type="match status" value="1"/>
</dbReference>
<name>A0A1H3XAY4_9BACT</name>
<reference evidence="7" key="1">
    <citation type="submission" date="2016-10" db="EMBL/GenBank/DDBJ databases">
        <authorList>
            <person name="Varghese N."/>
            <person name="Submissions S."/>
        </authorList>
    </citation>
    <scope>NUCLEOTIDE SEQUENCE [LARGE SCALE GENOMIC DNA]</scope>
    <source>
        <strain evidence="7">DSM 23920</strain>
    </source>
</reference>
<dbReference type="GO" id="GO:0005829">
    <property type="term" value="C:cytosol"/>
    <property type="evidence" value="ECO:0007669"/>
    <property type="project" value="TreeGrafter"/>
</dbReference>
<evidence type="ECO:0000256" key="3">
    <source>
        <dbReference type="ARBA" id="ARBA00023163"/>
    </source>
</evidence>
<dbReference type="CDD" id="cd00038">
    <property type="entry name" value="CAP_ED"/>
    <property type="match status" value="1"/>
</dbReference>
<feature type="domain" description="Cyclic nucleotide-binding" evidence="4">
    <location>
        <begin position="28"/>
        <end position="119"/>
    </location>
</feature>
<dbReference type="SMART" id="SM00419">
    <property type="entry name" value="HTH_CRP"/>
    <property type="match status" value="1"/>
</dbReference>
<sequence>MKKDKEGCDGNTCMLCRWAVKEWKPAIALQHKNYLLKKGELLFRENEPVNGIFFVYDGLVKVHKHWGDDKELIIRFARKGDIVGHRGMGTREAIYPVSATAMAPTQVCFVDMEFFTSSLKVNQGLLYELLLFFADELQTAEKQMRNLVHMPVKARLANAFLLLESQFGYNKEGFIDIELNKQDLASYIGATFETTFRVLNELIEARLIAIAGKYYTILNVPKLTQLAHT</sequence>
<dbReference type="PROSITE" id="PS50042">
    <property type="entry name" value="CNMP_BINDING_3"/>
    <property type="match status" value="1"/>
</dbReference>
<dbReference type="GO" id="GO:0003700">
    <property type="term" value="F:DNA-binding transcription factor activity"/>
    <property type="evidence" value="ECO:0007669"/>
    <property type="project" value="TreeGrafter"/>
</dbReference>
<dbReference type="Pfam" id="PF13545">
    <property type="entry name" value="HTH_Crp_2"/>
    <property type="match status" value="1"/>
</dbReference>
<evidence type="ECO:0000259" key="4">
    <source>
        <dbReference type="PROSITE" id="PS50042"/>
    </source>
</evidence>
<proteinExistence type="predicted"/>
<evidence type="ECO:0000256" key="1">
    <source>
        <dbReference type="ARBA" id="ARBA00023015"/>
    </source>
</evidence>
<dbReference type="AlphaFoldDB" id="A0A1H3XAY4"/>
<evidence type="ECO:0000259" key="5">
    <source>
        <dbReference type="PROSITE" id="PS51063"/>
    </source>
</evidence>
<dbReference type="OrthoDB" id="9127033at2"/>
<keyword evidence="1" id="KW-0805">Transcription regulation</keyword>
<dbReference type="EMBL" id="FNRL01000001">
    <property type="protein sequence ID" value="SDZ96556.1"/>
    <property type="molecule type" value="Genomic_DNA"/>
</dbReference>
<dbReference type="Pfam" id="PF00027">
    <property type="entry name" value="cNMP_binding"/>
    <property type="match status" value="1"/>
</dbReference>
<dbReference type="SUPFAM" id="SSF51206">
    <property type="entry name" value="cAMP-binding domain-like"/>
    <property type="match status" value="1"/>
</dbReference>
<dbReference type="SUPFAM" id="SSF46785">
    <property type="entry name" value="Winged helix' DNA-binding domain"/>
    <property type="match status" value="1"/>
</dbReference>
<feature type="domain" description="HTH crp-type" evidence="5">
    <location>
        <begin position="150"/>
        <end position="221"/>
    </location>
</feature>
<keyword evidence="3" id="KW-0804">Transcription</keyword>
<dbReference type="STRING" id="408074.SAMN05660909_00363"/>
<organism evidence="6 7">
    <name type="scientific">Chitinophaga terrae</name>
    <name type="common">ex Kim and Jung 2007</name>
    <dbReference type="NCBI Taxonomy" id="408074"/>
    <lineage>
        <taxon>Bacteria</taxon>
        <taxon>Pseudomonadati</taxon>
        <taxon>Bacteroidota</taxon>
        <taxon>Chitinophagia</taxon>
        <taxon>Chitinophagales</taxon>
        <taxon>Chitinophagaceae</taxon>
        <taxon>Chitinophaga</taxon>
    </lineage>
</organism>
<dbReference type="InterPro" id="IPR014710">
    <property type="entry name" value="RmlC-like_jellyroll"/>
</dbReference>
<dbReference type="PRINTS" id="PR00034">
    <property type="entry name" value="HTHCRP"/>
</dbReference>
<accession>A0A1H3XAY4</accession>
<dbReference type="InterPro" id="IPR018490">
    <property type="entry name" value="cNMP-bd_dom_sf"/>
</dbReference>
<dbReference type="SMART" id="SM00100">
    <property type="entry name" value="cNMP"/>
    <property type="match status" value="1"/>
</dbReference>
<dbReference type="InterPro" id="IPR000595">
    <property type="entry name" value="cNMP-bd_dom"/>
</dbReference>
<dbReference type="GO" id="GO:0016301">
    <property type="term" value="F:kinase activity"/>
    <property type="evidence" value="ECO:0007669"/>
    <property type="project" value="UniProtKB-KW"/>
</dbReference>